<dbReference type="GO" id="GO:0005813">
    <property type="term" value="C:centrosome"/>
    <property type="evidence" value="ECO:0007669"/>
    <property type="project" value="TreeGrafter"/>
</dbReference>
<evidence type="ECO:0000256" key="1">
    <source>
        <dbReference type="ARBA" id="ARBA00005627"/>
    </source>
</evidence>
<dbReference type="InterPro" id="IPR026581">
    <property type="entry name" value="TCP10L/CENPJ"/>
</dbReference>
<dbReference type="Proteomes" id="UP000822476">
    <property type="component" value="Unassembled WGS sequence"/>
</dbReference>
<feature type="region of interest" description="Disordered" evidence="3">
    <location>
        <begin position="303"/>
        <end position="342"/>
    </location>
</feature>
<feature type="domain" description="Centromere protein J C-terminal" evidence="4">
    <location>
        <begin position="1025"/>
        <end position="1044"/>
    </location>
</feature>
<dbReference type="GO" id="GO:0060271">
    <property type="term" value="P:cilium assembly"/>
    <property type="evidence" value="ECO:0007669"/>
    <property type="project" value="TreeGrafter"/>
</dbReference>
<feature type="compositionally biased region" description="Polar residues" evidence="3">
    <location>
        <begin position="45"/>
        <end position="54"/>
    </location>
</feature>
<dbReference type="AlphaFoldDB" id="A0A8S9YMH8"/>
<keyword evidence="2" id="KW-0175">Coiled coil</keyword>
<dbReference type="GO" id="GO:0005814">
    <property type="term" value="C:centriole"/>
    <property type="evidence" value="ECO:0007669"/>
    <property type="project" value="TreeGrafter"/>
</dbReference>
<dbReference type="PANTHER" id="PTHR10331:SF6">
    <property type="entry name" value="SPINDLE ASSEMBLY ABNORMAL 4"/>
    <property type="match status" value="1"/>
</dbReference>
<comment type="similarity">
    <text evidence="1">Belongs to the TCP10 family.</text>
</comment>
<dbReference type="GO" id="GO:0015631">
    <property type="term" value="F:tubulin binding"/>
    <property type="evidence" value="ECO:0007669"/>
    <property type="project" value="TreeGrafter"/>
</dbReference>
<dbReference type="PANTHER" id="PTHR10331">
    <property type="entry name" value="T COMPLEX PROTEIN 10"/>
    <property type="match status" value="1"/>
</dbReference>
<dbReference type="Gene3D" id="2.60.450.20">
    <property type="match status" value="1"/>
</dbReference>
<sequence>MIQNEHKHDIFNPSASWTTKSGVKVDYAPEDTMRSVIFENANNITPLKNNNVGSTDGHDELEASDGQHNNNDLGDRQFQPRTIAKPATFLKRRQGMSAWCSKIRKQGIPIRDPADTLRKKQTSDCSLSCPLRQPNKNTLKPMPSSDTRNLPEGTIGNVSPSCSDSLYTKPLGSLLCGFVSKRRPNSEKDQGGDTHPQMRHTSPVQSHPMSISNMDHATEFYQNSTTQGMCSDALDLEEFELLEEMAENSSFSSLTTSFVSKLGKNSLRDRLKRAEEKLEKLALCDRSNRDNANRVCSSADFLEHKSSNNPQGLRSETAPEKPILSVADKHRPRPAASILTNNTANKCKKVARFHLVHETASQSKGDRSQDNQLQEQDEPEATSPCMPDLGASYDEIKRSSMEFDDVNSWTGSATELDNFGEHARTSSAMNLPSACSNQTGPKLPNPSAQPHRSDSSSGCRSPSKVIDTRWSDTTGARRSSPRPFGGGSKSPVPPKANVASYETELINLADDFLDKFKREPNASFTRSTSESHTVLRQWISRLEHEIRRFKSENANLLRLKSEREESIRRLESETRRFEEMKSREAKLFNEYKDNELRKLKKERRVLDEYQRALKSMPSKKDREEIERLREELNEARSDLSKREVRWHAAIARLRSRIEELEAERDDLKGRVHRLEDERIHLQTQLSKARCSVGGEFRSNQLRRTISSTGSKSQTLNSVTQSIALQANKMVSQTETKDLPTSGTDRRLQQYKQFLSSCRLSSRSASRVGGLESLGDIHARRASMFDVPSTSGSVVDRPASVHEDNHYPSSRPRSVVSAGGTRESVNSGGYFTGDDECRSMASEPQDHQLERHQSKGDTGVSQIPPVVSNLPVTVVLPDYNRTKVVSSALSGISLPDEQLPVPGTAAAGTVVRSVKHVDGSTEETYSNGAVVVSYTNGSVKEIFPDGKTVLVSLFNGDIKRTLPDGRVIYHYAADATVQLTHPDGTEEIHYADGRQEIIHPKSPSKAVGVQNADDGCKTTGTELVSRRLPNGDREIRLPNGQREIHSVTGIKCRIYPDGTTKTVFPDGRHETRYSSGRLRVKDAQGNLILDTRLPVCGHELQKPNPSPTALTSSPAARDPGNP</sequence>
<comment type="caution">
    <text evidence="5">The sequence shown here is derived from an EMBL/GenBank/DDBJ whole genome shotgun (WGS) entry which is preliminary data.</text>
</comment>
<protein>
    <recommendedName>
        <fullName evidence="4">Centromere protein J C-terminal domain-containing protein</fullName>
    </recommendedName>
</protein>
<feature type="region of interest" description="Disordered" evidence="3">
    <location>
        <begin position="182"/>
        <end position="210"/>
    </location>
</feature>
<feature type="domain" description="Centromere protein J C-terminal" evidence="4">
    <location>
        <begin position="911"/>
        <end position="941"/>
    </location>
</feature>
<evidence type="ECO:0000259" key="4">
    <source>
        <dbReference type="Pfam" id="PF07202"/>
    </source>
</evidence>
<gene>
    <name evidence="5" type="ORF">EG68_08534</name>
</gene>
<feature type="region of interest" description="Disordered" evidence="3">
    <location>
        <begin position="45"/>
        <end position="77"/>
    </location>
</feature>
<evidence type="ECO:0000313" key="5">
    <source>
        <dbReference type="EMBL" id="KAF7252985.1"/>
    </source>
</evidence>
<organism evidence="5 6">
    <name type="scientific">Paragonimus skrjabini miyazakii</name>
    <dbReference type="NCBI Taxonomy" id="59628"/>
    <lineage>
        <taxon>Eukaryota</taxon>
        <taxon>Metazoa</taxon>
        <taxon>Spiralia</taxon>
        <taxon>Lophotrochozoa</taxon>
        <taxon>Platyhelminthes</taxon>
        <taxon>Trematoda</taxon>
        <taxon>Digenea</taxon>
        <taxon>Plagiorchiida</taxon>
        <taxon>Troglotremata</taxon>
        <taxon>Troglotrematidae</taxon>
        <taxon>Paragonimus</taxon>
    </lineage>
</organism>
<feature type="region of interest" description="Disordered" evidence="3">
    <location>
        <begin position="123"/>
        <end position="149"/>
    </location>
</feature>
<dbReference type="InterPro" id="IPR009852">
    <property type="entry name" value="CENPJ_C_dom"/>
</dbReference>
<feature type="compositionally biased region" description="Polar residues" evidence="3">
    <location>
        <begin position="134"/>
        <end position="148"/>
    </location>
</feature>
<feature type="coiled-coil region" evidence="2">
    <location>
        <begin position="539"/>
        <end position="684"/>
    </location>
</feature>
<dbReference type="OrthoDB" id="10252174at2759"/>
<dbReference type="EMBL" id="JTDE01004812">
    <property type="protein sequence ID" value="KAF7252985.1"/>
    <property type="molecule type" value="Genomic_DNA"/>
</dbReference>
<reference evidence="5" key="1">
    <citation type="submission" date="2019-07" db="EMBL/GenBank/DDBJ databases">
        <title>Annotation for the trematode Paragonimus miyazaki's.</title>
        <authorList>
            <person name="Choi Y.-J."/>
        </authorList>
    </citation>
    <scope>NUCLEOTIDE SEQUENCE</scope>
    <source>
        <strain evidence="5">Japan</strain>
    </source>
</reference>
<feature type="region of interest" description="Disordered" evidence="3">
    <location>
        <begin position="430"/>
        <end position="496"/>
    </location>
</feature>
<feature type="compositionally biased region" description="Basic and acidic residues" evidence="3">
    <location>
        <begin position="843"/>
        <end position="854"/>
    </location>
</feature>
<feature type="region of interest" description="Disordered" evidence="3">
    <location>
        <begin position="358"/>
        <end position="391"/>
    </location>
</feature>
<feature type="domain" description="Centromere protein J C-terminal" evidence="4">
    <location>
        <begin position="1052"/>
        <end position="1079"/>
    </location>
</feature>
<dbReference type="Pfam" id="PF07202">
    <property type="entry name" value="Tcp10_C"/>
    <property type="match status" value="3"/>
</dbReference>
<feature type="region of interest" description="Disordered" evidence="3">
    <location>
        <begin position="788"/>
        <end position="863"/>
    </location>
</feature>
<evidence type="ECO:0000256" key="3">
    <source>
        <dbReference type="SAM" id="MobiDB-lite"/>
    </source>
</evidence>
<proteinExistence type="inferred from homology"/>
<accession>A0A8S9YMH8</accession>
<feature type="region of interest" description="Disordered" evidence="3">
    <location>
        <begin position="1098"/>
        <end position="1121"/>
    </location>
</feature>
<evidence type="ECO:0000313" key="6">
    <source>
        <dbReference type="Proteomes" id="UP000822476"/>
    </source>
</evidence>
<evidence type="ECO:0000256" key="2">
    <source>
        <dbReference type="SAM" id="Coils"/>
    </source>
</evidence>
<keyword evidence="6" id="KW-1185">Reference proteome</keyword>
<feature type="compositionally biased region" description="Polar residues" evidence="3">
    <location>
        <begin position="430"/>
        <end position="450"/>
    </location>
</feature>
<name>A0A8S9YMH8_9TREM</name>
<feature type="compositionally biased region" description="Polar residues" evidence="3">
    <location>
        <begin position="199"/>
        <end position="210"/>
    </location>
</feature>
<dbReference type="GO" id="GO:0061511">
    <property type="term" value="P:centriole elongation"/>
    <property type="evidence" value="ECO:0007669"/>
    <property type="project" value="TreeGrafter"/>
</dbReference>
<dbReference type="InterPro" id="IPR047002">
    <property type="entry name" value="Tcp10_C_sf"/>
</dbReference>